<gene>
    <name evidence="7" type="ORF">ISF26_03525</name>
</gene>
<feature type="transmembrane region" description="Helical" evidence="6">
    <location>
        <begin position="65"/>
        <end position="91"/>
    </location>
</feature>
<feature type="transmembrane region" description="Helical" evidence="6">
    <location>
        <begin position="238"/>
        <end position="261"/>
    </location>
</feature>
<evidence type="ECO:0000256" key="3">
    <source>
        <dbReference type="ARBA" id="ARBA00022692"/>
    </source>
</evidence>
<dbReference type="Pfam" id="PF01594">
    <property type="entry name" value="AI-2E_transport"/>
    <property type="match status" value="1"/>
</dbReference>
<dbReference type="RefSeq" id="WP_230842558.1">
    <property type="nucleotide sequence ID" value="NZ_CP063845.1"/>
</dbReference>
<keyword evidence="8" id="KW-1185">Reference proteome</keyword>
<feature type="transmembrane region" description="Helical" evidence="6">
    <location>
        <begin position="316"/>
        <end position="349"/>
    </location>
</feature>
<keyword evidence="3 6" id="KW-0812">Transmembrane</keyword>
<name>A0ABY3PNY7_9CYAN</name>
<evidence type="ECO:0000313" key="7">
    <source>
        <dbReference type="EMBL" id="UFP95335.1"/>
    </source>
</evidence>
<evidence type="ECO:0000256" key="5">
    <source>
        <dbReference type="ARBA" id="ARBA00023136"/>
    </source>
</evidence>
<protein>
    <submittedName>
        <fullName evidence="7">AI-2E family transporter</fullName>
    </submittedName>
</protein>
<evidence type="ECO:0000256" key="6">
    <source>
        <dbReference type="SAM" id="Phobius"/>
    </source>
</evidence>
<dbReference type="InterPro" id="IPR002549">
    <property type="entry name" value="AI-2E-like"/>
</dbReference>
<evidence type="ECO:0000313" key="8">
    <source>
        <dbReference type="Proteomes" id="UP001054846"/>
    </source>
</evidence>
<feature type="transmembrane region" description="Helical" evidence="6">
    <location>
        <begin position="273"/>
        <end position="296"/>
    </location>
</feature>
<proteinExistence type="inferred from homology"/>
<accession>A0ABY3PNY7</accession>
<keyword evidence="4 6" id="KW-1133">Transmembrane helix</keyword>
<comment type="similarity">
    <text evidence="2">Belongs to the autoinducer-2 exporter (AI-2E) (TC 2.A.86) family.</text>
</comment>
<dbReference type="PANTHER" id="PTHR21716">
    <property type="entry name" value="TRANSMEMBRANE PROTEIN"/>
    <property type="match status" value="1"/>
</dbReference>
<reference evidence="7 8" key="1">
    <citation type="journal article" date="2021" name="Genome Biol. Evol.">
        <title>Complete Genome Sequencing of a Novel Gloeobacter Species from a Waterfall Cave in Mexico.</title>
        <authorList>
            <person name="Saw J.H."/>
            <person name="Cardona T."/>
            <person name="Montejano G."/>
        </authorList>
    </citation>
    <scope>NUCLEOTIDE SEQUENCE [LARGE SCALE GENOMIC DNA]</scope>
    <source>
        <strain evidence="7">MG652769</strain>
    </source>
</reference>
<dbReference type="PANTHER" id="PTHR21716:SF4">
    <property type="entry name" value="TRANSMEMBRANE PROTEIN 245"/>
    <property type="match status" value="1"/>
</dbReference>
<feature type="transmembrane region" description="Helical" evidence="6">
    <location>
        <begin position="207"/>
        <end position="232"/>
    </location>
</feature>
<evidence type="ECO:0000256" key="4">
    <source>
        <dbReference type="ARBA" id="ARBA00022989"/>
    </source>
</evidence>
<dbReference type="EMBL" id="CP063845">
    <property type="protein sequence ID" value="UFP95335.1"/>
    <property type="molecule type" value="Genomic_DNA"/>
</dbReference>
<comment type="subcellular location">
    <subcellularLocation>
        <location evidence="1">Membrane</location>
        <topology evidence="1">Multi-pass membrane protein</topology>
    </subcellularLocation>
</comment>
<sequence length="376" mass="40086">MGQHKREAVVTRQQWAMLVVTGALAWVAYLVLGPFLPAVAWAAILTLVSWPLYQKVYEILDKRSIYAALAMTLLVSLSVILPVVLIAASLASDAIELYRTVQADGSMSLAALKESYAALGRTVAQVPVVGGQLQNWLREVDLLQVQQWLRSGAGRILTWLAGFGQAISGALVTLGLTIFTLFFLYLSGLDLVRQAREALEKLGGEPLVSLLEPLGATVRAVVLGLVLTGAAQGLLAGLGLWVAGIEIALILGVLAALLSILQIPTPVVWFPCVIWLAANGQIWQAVALFFWGALVVGTIDNFLKPLFISQGTGIPILLVFFGVLGGLLAFGTIGIVVGPVSLALLLVLWRRWTAPPQPVPQAAGQAPLPTIQEKQT</sequence>
<evidence type="ECO:0000256" key="2">
    <source>
        <dbReference type="ARBA" id="ARBA00009773"/>
    </source>
</evidence>
<feature type="transmembrane region" description="Helical" evidence="6">
    <location>
        <begin position="156"/>
        <end position="186"/>
    </location>
</feature>
<keyword evidence="5 6" id="KW-0472">Membrane</keyword>
<dbReference type="Proteomes" id="UP001054846">
    <property type="component" value="Chromosome"/>
</dbReference>
<evidence type="ECO:0000256" key="1">
    <source>
        <dbReference type="ARBA" id="ARBA00004141"/>
    </source>
</evidence>
<organism evidence="7 8">
    <name type="scientific">Gloeobacter morelensis MG652769</name>
    <dbReference type="NCBI Taxonomy" id="2781736"/>
    <lineage>
        <taxon>Bacteria</taxon>
        <taxon>Bacillati</taxon>
        <taxon>Cyanobacteriota</taxon>
        <taxon>Cyanophyceae</taxon>
        <taxon>Gloeobacterales</taxon>
        <taxon>Gloeobacteraceae</taxon>
        <taxon>Gloeobacter</taxon>
        <taxon>Gloeobacter morelensis</taxon>
    </lineage>
</organism>